<proteinExistence type="inferred from homology"/>
<dbReference type="InterPro" id="IPR036322">
    <property type="entry name" value="WD40_repeat_dom_sf"/>
</dbReference>
<organism evidence="4 5">
    <name type="scientific">Dipteronia sinensis</name>
    <dbReference type="NCBI Taxonomy" id="43782"/>
    <lineage>
        <taxon>Eukaryota</taxon>
        <taxon>Viridiplantae</taxon>
        <taxon>Streptophyta</taxon>
        <taxon>Embryophyta</taxon>
        <taxon>Tracheophyta</taxon>
        <taxon>Spermatophyta</taxon>
        <taxon>Magnoliopsida</taxon>
        <taxon>eudicotyledons</taxon>
        <taxon>Gunneridae</taxon>
        <taxon>Pentapetalae</taxon>
        <taxon>rosids</taxon>
        <taxon>malvids</taxon>
        <taxon>Sapindales</taxon>
        <taxon>Sapindaceae</taxon>
        <taxon>Hippocastanoideae</taxon>
        <taxon>Acereae</taxon>
        <taxon>Dipteronia</taxon>
    </lineage>
</organism>
<protein>
    <recommendedName>
        <fullName evidence="6">Transducin/WD40 repeat-like superfamily protein</fullName>
    </recommendedName>
</protein>
<dbReference type="GO" id="GO:0006893">
    <property type="term" value="P:Golgi to plasma membrane transport"/>
    <property type="evidence" value="ECO:0007669"/>
    <property type="project" value="TreeGrafter"/>
</dbReference>
<dbReference type="FunFam" id="2.130.10.10:FF:000882">
    <property type="entry name" value="Syntaxin-binding protein 5"/>
    <property type="match status" value="1"/>
</dbReference>
<dbReference type="PANTHER" id="PTHR10241:SF38">
    <property type="entry name" value="TRANSDUCIN FAMILY PROTEIN _ WD-40 REPEAT FAMILY PROTEIN"/>
    <property type="match status" value="1"/>
</dbReference>
<dbReference type="InterPro" id="IPR001680">
    <property type="entry name" value="WD40_rpt"/>
</dbReference>
<evidence type="ECO:0008006" key="6">
    <source>
        <dbReference type="Google" id="ProtNLM"/>
    </source>
</evidence>
<dbReference type="SUPFAM" id="SSF50978">
    <property type="entry name" value="WD40 repeat-like"/>
    <property type="match status" value="1"/>
</dbReference>
<keyword evidence="5" id="KW-1185">Reference proteome</keyword>
<evidence type="ECO:0000313" key="5">
    <source>
        <dbReference type="Proteomes" id="UP001281410"/>
    </source>
</evidence>
<dbReference type="GO" id="GO:0005737">
    <property type="term" value="C:cytoplasm"/>
    <property type="evidence" value="ECO:0007669"/>
    <property type="project" value="TreeGrafter"/>
</dbReference>
<name>A0AAE0B4M1_9ROSI</name>
<feature type="region of interest" description="Disordered" evidence="3">
    <location>
        <begin position="1"/>
        <end position="22"/>
    </location>
</feature>
<evidence type="ECO:0000256" key="2">
    <source>
        <dbReference type="ARBA" id="ARBA00022483"/>
    </source>
</evidence>
<dbReference type="Proteomes" id="UP001281410">
    <property type="component" value="Unassembled WGS sequence"/>
</dbReference>
<keyword evidence="2" id="KW-0268">Exocytosis</keyword>
<dbReference type="PANTHER" id="PTHR10241">
    <property type="entry name" value="LETHAL 2 GIANT LARVAE PROTEIN"/>
    <property type="match status" value="1"/>
</dbReference>
<comment type="caution">
    <text evidence="4">The sequence shown here is derived from an EMBL/GenBank/DDBJ whole genome shotgun (WGS) entry which is preliminary data.</text>
</comment>
<dbReference type="GO" id="GO:0045159">
    <property type="term" value="F:myosin II binding"/>
    <property type="evidence" value="ECO:0007669"/>
    <property type="project" value="TreeGrafter"/>
</dbReference>
<accession>A0AAE0B4M1</accession>
<sequence>MFNKLLQKVTSPQPPSLKEGSLSMKDLDPRVTVHYGIPSTASVLAFDPIQRLLAVGTLDGRIKVIGGDNIEGLFVSPKQLPFKNLEFLRNQGFLVSVSNENEIQVWDLEHRRINSTLRWESNITAFSVIHSTSYMYLGDEYGMVSVLKYDAEEGKFTQLPYYVPTDVIAEGTGISSSNQSSVVGVLPQPCSQGKRLLIAYDNGLIVLWDVSDDKVVLVRGNKDLQLKGKSIVHSSQSVRPELSEDLQDSEQEEKEISSLCWASTDGKPKITSTDVVKLQLSSADRRLPVIVLHWSADRSHNGGQLFVYGGDGIGSEEVLTMLCLDWSSGIESLKCVGRVDLTLTGSFADMVLLPSLGGMESCGTLLFVLSNPGQLDVYDDACLSSLMSRKEKGTSASSLQYPMVIPTIEPYMTVGKLGLVYRDGKFSRDLSKEVSAAKVQASHTPSATLTGSMKWPLTGGVPCQFNDTEGALVERLYVAGYQDGSVRIWDATYPALSLIYVLGSELAGFKTASASAPVSALEFCSSTLSLAIGNACGMVRVESFDVCLLLW</sequence>
<dbReference type="GO" id="GO:0005886">
    <property type="term" value="C:plasma membrane"/>
    <property type="evidence" value="ECO:0007669"/>
    <property type="project" value="TreeGrafter"/>
</dbReference>
<dbReference type="EMBL" id="JANJYJ010000001">
    <property type="protein sequence ID" value="KAK3229069.1"/>
    <property type="molecule type" value="Genomic_DNA"/>
</dbReference>
<dbReference type="Gene3D" id="2.130.10.10">
    <property type="entry name" value="YVTN repeat-like/Quinoprotein amine dehydrogenase"/>
    <property type="match status" value="1"/>
</dbReference>
<gene>
    <name evidence="4" type="ORF">Dsin_000950</name>
</gene>
<dbReference type="GO" id="GO:0006887">
    <property type="term" value="P:exocytosis"/>
    <property type="evidence" value="ECO:0007669"/>
    <property type="project" value="UniProtKB-KW"/>
</dbReference>
<dbReference type="GO" id="GO:0005096">
    <property type="term" value="F:GTPase activator activity"/>
    <property type="evidence" value="ECO:0007669"/>
    <property type="project" value="TreeGrafter"/>
</dbReference>
<comment type="similarity">
    <text evidence="1">Belongs to the WD repeat L(2)GL family.</text>
</comment>
<evidence type="ECO:0000256" key="3">
    <source>
        <dbReference type="SAM" id="MobiDB-lite"/>
    </source>
</evidence>
<dbReference type="GO" id="GO:0019905">
    <property type="term" value="F:syntaxin binding"/>
    <property type="evidence" value="ECO:0007669"/>
    <property type="project" value="TreeGrafter"/>
</dbReference>
<dbReference type="InterPro" id="IPR015943">
    <property type="entry name" value="WD40/YVTN_repeat-like_dom_sf"/>
</dbReference>
<evidence type="ECO:0000313" key="4">
    <source>
        <dbReference type="EMBL" id="KAK3229069.1"/>
    </source>
</evidence>
<reference evidence="4" key="1">
    <citation type="journal article" date="2023" name="Plant J.">
        <title>Genome sequences and population genomics provide insights into the demographic history, inbreeding, and mutation load of two 'living fossil' tree species of Dipteronia.</title>
        <authorList>
            <person name="Feng Y."/>
            <person name="Comes H.P."/>
            <person name="Chen J."/>
            <person name="Zhu S."/>
            <person name="Lu R."/>
            <person name="Zhang X."/>
            <person name="Li P."/>
            <person name="Qiu J."/>
            <person name="Olsen K.M."/>
            <person name="Qiu Y."/>
        </authorList>
    </citation>
    <scope>NUCLEOTIDE SEQUENCE</scope>
    <source>
        <strain evidence="4">NBL</strain>
    </source>
</reference>
<evidence type="ECO:0000256" key="1">
    <source>
        <dbReference type="ARBA" id="ARBA00008070"/>
    </source>
</evidence>
<dbReference type="SMART" id="SM00320">
    <property type="entry name" value="WD40"/>
    <property type="match status" value="4"/>
</dbReference>
<dbReference type="AlphaFoldDB" id="A0AAE0B4M1"/>